<proteinExistence type="predicted"/>
<feature type="domain" description="HD" evidence="1">
    <location>
        <begin position="30"/>
        <end position="125"/>
    </location>
</feature>
<dbReference type="SMART" id="SM00471">
    <property type="entry name" value="HDc"/>
    <property type="match status" value="1"/>
</dbReference>
<accession>A0A481YTL2</accession>
<reference evidence="2" key="1">
    <citation type="journal article" date="2019" name="MBio">
        <title>Virus Genomes from Deep Sea Sediments Expand the Ocean Megavirome and Support Independent Origins of Viral Gigantism.</title>
        <authorList>
            <person name="Backstrom D."/>
            <person name="Yutin N."/>
            <person name="Jorgensen S.L."/>
            <person name="Dharamshi J."/>
            <person name="Homa F."/>
            <person name="Zaremba-Niedwiedzka K."/>
            <person name="Spang A."/>
            <person name="Wolf Y.I."/>
            <person name="Koonin E.V."/>
            <person name="Ettema T.J."/>
        </authorList>
    </citation>
    <scope>NUCLEOTIDE SEQUENCE</scope>
</reference>
<dbReference type="Pfam" id="PF13328">
    <property type="entry name" value="HD_4"/>
    <property type="match status" value="1"/>
</dbReference>
<dbReference type="PANTHER" id="PTHR46246">
    <property type="entry name" value="GUANOSINE-3',5'-BIS(DIPHOSPHATE) 3'-PYROPHOSPHOHYDROLASE MESH1"/>
    <property type="match status" value="1"/>
</dbReference>
<dbReference type="InterPro" id="IPR003607">
    <property type="entry name" value="HD/PDEase_dom"/>
</dbReference>
<dbReference type="PROSITE" id="PS51831">
    <property type="entry name" value="HD"/>
    <property type="match status" value="1"/>
</dbReference>
<dbReference type="CDD" id="cd00077">
    <property type="entry name" value="HDc"/>
    <property type="match status" value="1"/>
</dbReference>
<evidence type="ECO:0000259" key="1">
    <source>
        <dbReference type="PROSITE" id="PS51831"/>
    </source>
</evidence>
<dbReference type="InterPro" id="IPR052194">
    <property type="entry name" value="MESH1"/>
</dbReference>
<sequence length="198" mass="22432">MATHNVLLKAACFAAEKHKYQRRKGDDSSYICHPLGVAQILQWSGRAASIDLLVAAILHDTVEDTDATLEEIEREFGAKVAGYVREVTDDKSLPKLERKKLQIEHARHASREAQLIKLADKIHNCSDLLKVPPKGWTQIDIQGYILWSREVIEAIPLDPPLHTTFYKILNTKVDGTFVVPSSLNEQKKILAEYYNNMK</sequence>
<dbReference type="Gene3D" id="1.10.3210.10">
    <property type="entry name" value="Hypothetical protein af1432"/>
    <property type="match status" value="1"/>
</dbReference>
<dbReference type="EMBL" id="MK500328">
    <property type="protein sequence ID" value="QBK85866.1"/>
    <property type="molecule type" value="Genomic_DNA"/>
</dbReference>
<protein>
    <submittedName>
        <fullName evidence="2">HD domain protein</fullName>
    </submittedName>
</protein>
<gene>
    <name evidence="2" type="ORF">LCMAC101_04610</name>
</gene>
<dbReference type="SUPFAM" id="SSF109604">
    <property type="entry name" value="HD-domain/PDEase-like"/>
    <property type="match status" value="1"/>
</dbReference>
<organism evidence="2">
    <name type="scientific">Marseillevirus LCMAC101</name>
    <dbReference type="NCBI Taxonomy" id="2506602"/>
    <lineage>
        <taxon>Viruses</taxon>
        <taxon>Varidnaviria</taxon>
        <taxon>Bamfordvirae</taxon>
        <taxon>Nucleocytoviricota</taxon>
        <taxon>Megaviricetes</taxon>
        <taxon>Pimascovirales</taxon>
        <taxon>Pimascovirales incertae sedis</taxon>
        <taxon>Marseilleviridae</taxon>
    </lineage>
</organism>
<evidence type="ECO:0000313" key="2">
    <source>
        <dbReference type="EMBL" id="QBK85866.1"/>
    </source>
</evidence>
<dbReference type="InterPro" id="IPR006674">
    <property type="entry name" value="HD_domain"/>
</dbReference>
<name>A0A481YTL2_9VIRU</name>
<dbReference type="PANTHER" id="PTHR46246:SF1">
    <property type="entry name" value="GUANOSINE-3',5'-BIS(DIPHOSPHATE) 3'-PYROPHOSPHOHYDROLASE MESH1"/>
    <property type="match status" value="1"/>
</dbReference>
<dbReference type="GO" id="GO:0008893">
    <property type="term" value="F:guanosine-3',5'-bis(diphosphate) 3'-diphosphatase activity"/>
    <property type="evidence" value="ECO:0007669"/>
    <property type="project" value="TreeGrafter"/>
</dbReference>